<dbReference type="STRING" id="1192868.GCA_000304395_04474"/>
<keyword evidence="10" id="KW-0874">Quinone</keyword>
<comment type="cofactor">
    <cofactor evidence="10">
        <name>[2Fe-2S] cluster</name>
        <dbReference type="ChEBI" id="CHEBI:190135"/>
    </cofactor>
    <text evidence="10">Binds 1 [2Fe-2S] cluster per subunit.</text>
</comment>
<dbReference type="InterPro" id="IPR054351">
    <property type="entry name" value="NADH_UbQ_OxRdtase_ferredoxin"/>
</dbReference>
<evidence type="ECO:0000259" key="11">
    <source>
        <dbReference type="PROSITE" id="PS51085"/>
    </source>
</evidence>
<dbReference type="InterPro" id="IPR019574">
    <property type="entry name" value="NADH_UbQ_OxRdtase_Gsu_4Fe4S-bd"/>
</dbReference>
<comment type="cofactor">
    <cofactor evidence="1 10">
        <name>[4Fe-4S] cluster</name>
        <dbReference type="ChEBI" id="CHEBI:49883"/>
    </cofactor>
</comment>
<dbReference type="PROSITE" id="PS51669">
    <property type="entry name" value="4FE4S_MOW_BIS_MGD"/>
    <property type="match status" value="1"/>
</dbReference>
<dbReference type="Gene3D" id="3.10.20.740">
    <property type="match status" value="1"/>
</dbReference>
<dbReference type="GO" id="GO:0051539">
    <property type="term" value="F:4 iron, 4 sulfur cluster binding"/>
    <property type="evidence" value="ECO:0007669"/>
    <property type="project" value="UniProtKB-KW"/>
</dbReference>
<dbReference type="InterPro" id="IPR000283">
    <property type="entry name" value="NADH_UbQ_OxRdtase_75kDa_su_CS"/>
</dbReference>
<dbReference type="InterPro" id="IPR001041">
    <property type="entry name" value="2Fe-2S_ferredoxin-type"/>
</dbReference>
<dbReference type="InterPro" id="IPR050123">
    <property type="entry name" value="Prok_molybdopt-oxidoreductase"/>
</dbReference>
<dbReference type="FunFam" id="3.10.20.740:FF:000001">
    <property type="entry name" value="NADH-quinone oxidoreductase subunit G"/>
    <property type="match status" value="1"/>
</dbReference>
<evidence type="ECO:0000256" key="9">
    <source>
        <dbReference type="ARBA" id="ARBA00047712"/>
    </source>
</evidence>
<dbReference type="Pfam" id="PF10588">
    <property type="entry name" value="NADH-G_4Fe-4S_3"/>
    <property type="match status" value="1"/>
</dbReference>
<dbReference type="GO" id="GO:0051537">
    <property type="term" value="F:2 iron, 2 sulfur cluster binding"/>
    <property type="evidence" value="ECO:0007669"/>
    <property type="project" value="UniProtKB-UniRule"/>
</dbReference>
<keyword evidence="4 10" id="KW-0479">Metal-binding</keyword>
<dbReference type="GO" id="GO:0042773">
    <property type="term" value="P:ATP synthesis coupled electron transport"/>
    <property type="evidence" value="ECO:0007669"/>
    <property type="project" value="InterPro"/>
</dbReference>
<dbReference type="CDD" id="cd00207">
    <property type="entry name" value="fer2"/>
    <property type="match status" value="1"/>
</dbReference>
<evidence type="ECO:0000256" key="4">
    <source>
        <dbReference type="ARBA" id="ARBA00022723"/>
    </source>
</evidence>
<dbReference type="GO" id="GO:0048038">
    <property type="term" value="F:quinone binding"/>
    <property type="evidence" value="ECO:0007669"/>
    <property type="project" value="UniProtKB-UniRule"/>
</dbReference>
<evidence type="ECO:0000256" key="6">
    <source>
        <dbReference type="ARBA" id="ARBA00023004"/>
    </source>
</evidence>
<dbReference type="InterPro" id="IPR015405">
    <property type="entry name" value="NDUFS1-like_C"/>
</dbReference>
<dbReference type="Gene3D" id="3.30.200.210">
    <property type="match status" value="1"/>
</dbReference>
<accession>A0A316C2S1</accession>
<evidence type="ECO:0000313" key="14">
    <source>
        <dbReference type="EMBL" id="PWJ84045.1"/>
    </source>
</evidence>
<evidence type="ECO:0000256" key="7">
    <source>
        <dbReference type="ARBA" id="ARBA00023014"/>
    </source>
</evidence>
<dbReference type="PANTHER" id="PTHR43105:SF13">
    <property type="entry name" value="NADH-UBIQUINONE OXIDOREDUCTASE 75 KDA SUBUNIT, MITOCHONDRIAL"/>
    <property type="match status" value="1"/>
</dbReference>
<dbReference type="EMBL" id="QGGG01000007">
    <property type="protein sequence ID" value="PWJ84045.1"/>
    <property type="molecule type" value="Genomic_DNA"/>
</dbReference>
<dbReference type="InterPro" id="IPR006656">
    <property type="entry name" value="Mopterin_OxRdtase"/>
</dbReference>
<evidence type="ECO:0000259" key="12">
    <source>
        <dbReference type="PROSITE" id="PS51669"/>
    </source>
</evidence>
<dbReference type="InterPro" id="IPR006963">
    <property type="entry name" value="Mopterin_OxRdtase_4Fe-4S_dom"/>
</dbReference>
<comment type="similarity">
    <text evidence="2 10">Belongs to the complex I 75 kDa subunit family.</text>
</comment>
<dbReference type="SMART" id="SM00929">
    <property type="entry name" value="NADH-G_4Fe-4S_3"/>
    <property type="match status" value="1"/>
</dbReference>
<dbReference type="FunFam" id="3.30.70.20:FF:000002">
    <property type="entry name" value="NADH-ubiquinone oxidoreductase 75 kDa subunit"/>
    <property type="match status" value="1"/>
</dbReference>
<feature type="domain" description="4Fe-4S His(Cys)3-ligated-type" evidence="13">
    <location>
        <begin position="87"/>
        <end position="126"/>
    </location>
</feature>
<keyword evidence="10" id="KW-0001">2Fe-2S</keyword>
<dbReference type="CDD" id="cd02773">
    <property type="entry name" value="MopB_Res-Cmplx1_Nad11"/>
    <property type="match status" value="1"/>
</dbReference>
<dbReference type="Pfam" id="PF00384">
    <property type="entry name" value="Molybdopterin"/>
    <property type="match status" value="1"/>
</dbReference>
<evidence type="ECO:0000256" key="5">
    <source>
        <dbReference type="ARBA" id="ARBA00022967"/>
    </source>
</evidence>
<dbReference type="RefSeq" id="WP_109613069.1">
    <property type="nucleotide sequence ID" value="NZ_QGGG01000007.1"/>
</dbReference>
<evidence type="ECO:0000313" key="15">
    <source>
        <dbReference type="Proteomes" id="UP000245396"/>
    </source>
</evidence>
<evidence type="ECO:0000256" key="3">
    <source>
        <dbReference type="ARBA" id="ARBA00022485"/>
    </source>
</evidence>
<dbReference type="PROSITE" id="PS00643">
    <property type="entry name" value="COMPLEX1_75K_3"/>
    <property type="match status" value="1"/>
</dbReference>
<dbReference type="Pfam" id="PF22117">
    <property type="entry name" value="Fer4_Nqo3"/>
    <property type="match status" value="1"/>
</dbReference>
<keyword evidence="8 10" id="KW-0520">NAD</keyword>
<feature type="domain" description="2Fe-2S ferredoxin-type" evidence="11">
    <location>
        <begin position="1"/>
        <end position="82"/>
    </location>
</feature>
<dbReference type="GO" id="GO:0016651">
    <property type="term" value="F:oxidoreductase activity, acting on NAD(P)H"/>
    <property type="evidence" value="ECO:0007669"/>
    <property type="project" value="InterPro"/>
</dbReference>
<dbReference type="Gene3D" id="3.40.50.740">
    <property type="match status" value="1"/>
</dbReference>
<dbReference type="PROSITE" id="PS00642">
    <property type="entry name" value="COMPLEX1_75K_2"/>
    <property type="match status" value="1"/>
</dbReference>
<gene>
    <name evidence="14" type="ORF">C7441_107208</name>
</gene>
<dbReference type="GO" id="GO:0008137">
    <property type="term" value="F:NADH dehydrogenase (ubiquinone) activity"/>
    <property type="evidence" value="ECO:0007669"/>
    <property type="project" value="UniProtKB-UniRule"/>
</dbReference>
<dbReference type="PANTHER" id="PTHR43105">
    <property type="entry name" value="RESPIRATORY NITRATE REDUCTASE"/>
    <property type="match status" value="1"/>
</dbReference>
<sequence length="693" mass="74032">MAKLKVDGIEIEVPDHYTLLQAAEEAGAEVPRFCFHERLSIAGNCRMCLVEVKGGPPKPAASCAMGVRDLRPGPNGEAPEIFTNTPMVKKAREGVMEFLLINHPLDCPICDQGGECDLQDQAMAFGMDSSRYTENKRAVEDKYIGPLVKTIMTRCIHCTRCVRFTTEVAGISELGLIGRGEDAEITTYLEQAMTSELQGNVIDLCPVGALTSRPYAFQARPWELTKTESIDVMDAVGSAIRVDSRGREVMRIMPRLNEQVNEEWISDKSRFIWDGLRTQRLDRPYVRRNGKLAPASWAEAFATIKDAVAKTSADRIGAIAGDLAAVEEMYALKQLLASLGSANVDCRQDGAALDPSLGRASYIFNPTIEGIEQADAVLIVGSNPRFEASVLNARIRKRSRMGDLPVGVVGDMGDLRYDYDMLGAGPETLKELADGKGKFFSVLKKAKHPLIIVGQGALAREDGFAVLGHAAKLATAVGAVSDAWNGFAVLHTAAARVGGLDIGFVPGEGGKPAGEMLGATDVLFLLGADEFDMAAAGSAFVVYIGTHGDAGAHRADVILPGSTYTEKSGTYVNTEGRVQMANRAGFAPGDAKEDWAIFRALSDVLGHRLPFDSLAQLRAKLYADHPHLAGIDEIAAGNPADIANVAKLGGALGKGAFVSPVQDFYLTNPIARASAVMAECSALAKGGFKQAAE</sequence>
<dbReference type="PROSITE" id="PS51085">
    <property type="entry name" value="2FE2S_FER_2"/>
    <property type="match status" value="1"/>
</dbReference>
<evidence type="ECO:0000256" key="1">
    <source>
        <dbReference type="ARBA" id="ARBA00001966"/>
    </source>
</evidence>
<evidence type="ECO:0000256" key="10">
    <source>
        <dbReference type="RuleBase" id="RU003525"/>
    </source>
</evidence>
<keyword evidence="15" id="KW-1185">Reference proteome</keyword>
<dbReference type="SUPFAM" id="SSF53706">
    <property type="entry name" value="Formate dehydrogenase/DMSO reductase, domains 1-3"/>
    <property type="match status" value="1"/>
</dbReference>
<dbReference type="GO" id="GO:0046872">
    <property type="term" value="F:metal ion binding"/>
    <property type="evidence" value="ECO:0007669"/>
    <property type="project" value="UniProtKB-UniRule"/>
</dbReference>
<proteinExistence type="inferred from homology"/>
<dbReference type="Gene3D" id="3.30.70.20">
    <property type="match status" value="1"/>
</dbReference>
<comment type="function">
    <text evidence="10">NDH-1 shuttles electrons from NADH, via FMN and iron-sulfur (Fe-S) centers, to quinones in the respiratory chain. Couples the redox reaction to proton translocation (for every two electrons transferred, four hydrogen ions are translocated across the cytoplasmic membrane), and thus conserves the redox energy in a proton gradient.</text>
</comment>
<keyword evidence="3 10" id="KW-0004">4Fe-4S</keyword>
<evidence type="ECO:0000256" key="8">
    <source>
        <dbReference type="ARBA" id="ARBA00023027"/>
    </source>
</evidence>
<dbReference type="SUPFAM" id="SSF54862">
    <property type="entry name" value="4Fe-4S ferredoxins"/>
    <property type="match status" value="1"/>
</dbReference>
<keyword evidence="5 10" id="KW-1278">Translocase</keyword>
<keyword evidence="7 10" id="KW-0411">Iron-sulfur</keyword>
<dbReference type="OrthoDB" id="9816402at2"/>
<dbReference type="SUPFAM" id="SSF54292">
    <property type="entry name" value="2Fe-2S ferredoxin-like"/>
    <property type="match status" value="1"/>
</dbReference>
<dbReference type="PROSITE" id="PS51839">
    <property type="entry name" value="4FE4S_HC3"/>
    <property type="match status" value="1"/>
</dbReference>
<dbReference type="Proteomes" id="UP000245396">
    <property type="component" value="Unassembled WGS sequence"/>
</dbReference>
<name>A0A316C2S1_PSESE</name>
<dbReference type="FunFam" id="3.30.200.210:FF:000002">
    <property type="entry name" value="NADH-ubiquinone oxidoreductase 75 kDa subunit"/>
    <property type="match status" value="1"/>
</dbReference>
<feature type="domain" description="4Fe-4S Mo/W bis-MGD-type" evidence="12">
    <location>
        <begin position="224"/>
        <end position="280"/>
    </location>
</feature>
<dbReference type="InterPro" id="IPR036010">
    <property type="entry name" value="2Fe-2S_ferredoxin-like_sf"/>
</dbReference>
<dbReference type="EC" id="7.1.1.-" evidence="10"/>
<dbReference type="Pfam" id="PF13510">
    <property type="entry name" value="Fer2_4"/>
    <property type="match status" value="1"/>
</dbReference>
<comment type="catalytic activity">
    <reaction evidence="9 10">
        <text>a quinone + NADH + 5 H(+)(in) = a quinol + NAD(+) + 4 H(+)(out)</text>
        <dbReference type="Rhea" id="RHEA:57888"/>
        <dbReference type="ChEBI" id="CHEBI:15378"/>
        <dbReference type="ChEBI" id="CHEBI:24646"/>
        <dbReference type="ChEBI" id="CHEBI:57540"/>
        <dbReference type="ChEBI" id="CHEBI:57945"/>
        <dbReference type="ChEBI" id="CHEBI:132124"/>
    </reaction>
</comment>
<evidence type="ECO:0000256" key="2">
    <source>
        <dbReference type="ARBA" id="ARBA00005404"/>
    </source>
</evidence>
<dbReference type="AlphaFoldDB" id="A0A316C2S1"/>
<protein>
    <recommendedName>
        <fullName evidence="10">NADH-quinone oxidoreductase</fullName>
        <ecNumber evidence="10">7.1.1.-</ecNumber>
    </recommendedName>
</protein>
<organism evidence="14 15">
    <name type="scientific">Pseudaminobacter salicylatoxidans</name>
    <dbReference type="NCBI Taxonomy" id="93369"/>
    <lineage>
        <taxon>Bacteria</taxon>
        <taxon>Pseudomonadati</taxon>
        <taxon>Pseudomonadota</taxon>
        <taxon>Alphaproteobacteria</taxon>
        <taxon>Hyphomicrobiales</taxon>
        <taxon>Phyllobacteriaceae</taxon>
        <taxon>Pseudaminobacter</taxon>
    </lineage>
</organism>
<reference evidence="14 15" key="1">
    <citation type="submission" date="2018-05" db="EMBL/GenBank/DDBJ databases">
        <title>Genomic Encyclopedia of Type Strains, Phase IV (KMG-IV): sequencing the most valuable type-strain genomes for metagenomic binning, comparative biology and taxonomic classification.</title>
        <authorList>
            <person name="Goeker M."/>
        </authorList>
    </citation>
    <scope>NUCLEOTIDE SEQUENCE [LARGE SCALE GENOMIC DNA]</scope>
    <source>
        <strain evidence="14 15">DSM 6986</strain>
    </source>
</reference>
<dbReference type="Pfam" id="PF09326">
    <property type="entry name" value="NADH_dhqG_C"/>
    <property type="match status" value="1"/>
</dbReference>
<dbReference type="GO" id="GO:0016020">
    <property type="term" value="C:membrane"/>
    <property type="evidence" value="ECO:0007669"/>
    <property type="project" value="InterPro"/>
</dbReference>
<comment type="caution">
    <text evidence="14">The sequence shown here is derived from an EMBL/GenBank/DDBJ whole genome shotgun (WGS) entry which is preliminary data.</text>
</comment>
<dbReference type="Pfam" id="PF22151">
    <property type="entry name" value="Fer4_NDSU1"/>
    <property type="match status" value="1"/>
</dbReference>
<evidence type="ECO:0000259" key="13">
    <source>
        <dbReference type="PROSITE" id="PS51839"/>
    </source>
</evidence>
<dbReference type="InterPro" id="IPR010228">
    <property type="entry name" value="NADH_UbQ_OxRdtase_Gsu"/>
</dbReference>
<keyword evidence="6 10" id="KW-0408">Iron</keyword>
<dbReference type="NCBIfam" id="TIGR01973">
    <property type="entry name" value="NuoG"/>
    <property type="match status" value="1"/>
</dbReference>